<gene>
    <name evidence="12" type="ORF">DFR51_2695</name>
    <name evidence="11" type="ORF">SmB9_35170</name>
</gene>
<keyword evidence="14" id="KW-1185">Reference proteome</keyword>
<dbReference type="RefSeq" id="WP_121051964.1">
    <property type="nucleotide sequence ID" value="NZ_AP018711.1"/>
</dbReference>
<keyword evidence="6 10" id="KW-1133">Transmembrane helix</keyword>
<dbReference type="EMBL" id="AP018711">
    <property type="protein sequence ID" value="BBE35859.1"/>
    <property type="molecule type" value="Genomic_DNA"/>
</dbReference>
<dbReference type="KEGG" id="smic:SmB9_35170"/>
<keyword evidence="8 10" id="KW-0472">Membrane</keyword>
<organism evidence="11 13">
    <name type="scientific">Sphingosinicella microcystinivorans</name>
    <dbReference type="NCBI Taxonomy" id="335406"/>
    <lineage>
        <taxon>Bacteria</taxon>
        <taxon>Pseudomonadati</taxon>
        <taxon>Pseudomonadota</taxon>
        <taxon>Alphaproteobacteria</taxon>
        <taxon>Sphingomonadales</taxon>
        <taxon>Sphingosinicellaceae</taxon>
        <taxon>Sphingosinicella</taxon>
    </lineage>
</organism>
<evidence type="ECO:0000256" key="3">
    <source>
        <dbReference type="ARBA" id="ARBA00022475"/>
    </source>
</evidence>
<name>A0AAD1D9S6_SPHMI</name>
<dbReference type="PANTHER" id="PTHR33162:SF1">
    <property type="entry name" value="SEC-INDEPENDENT PROTEIN TRANSLOCASE PROTEIN TATA, CHLOROPLASTIC"/>
    <property type="match status" value="1"/>
</dbReference>
<protein>
    <submittedName>
        <fullName evidence="12">Sec-independent protein translocase protein TatB</fullName>
    </submittedName>
</protein>
<comment type="subcellular location">
    <subcellularLocation>
        <location evidence="1">Membrane</location>
        <topology evidence="1">Single-pass membrane protein</topology>
    </subcellularLocation>
</comment>
<proteinExistence type="predicted"/>
<evidence type="ECO:0000256" key="5">
    <source>
        <dbReference type="ARBA" id="ARBA00022927"/>
    </source>
</evidence>
<accession>A0AAD1D9S6</accession>
<reference evidence="12 14" key="2">
    <citation type="submission" date="2018-10" db="EMBL/GenBank/DDBJ databases">
        <title>Genomic Encyclopedia of Type Strains, Phase IV (KMG-IV): sequencing the most valuable type-strain genomes for metagenomic binning, comparative biology and taxonomic classification.</title>
        <authorList>
            <person name="Goeker M."/>
        </authorList>
    </citation>
    <scope>NUCLEOTIDE SEQUENCE [LARGE SCALE GENOMIC DNA]</scope>
    <source>
        <strain evidence="12 14">DSM 19791</strain>
    </source>
</reference>
<evidence type="ECO:0000313" key="14">
    <source>
        <dbReference type="Proteomes" id="UP000276029"/>
    </source>
</evidence>
<dbReference type="InterPro" id="IPR018448">
    <property type="entry name" value="TatB"/>
</dbReference>
<dbReference type="Proteomes" id="UP000275727">
    <property type="component" value="Chromosome"/>
</dbReference>
<dbReference type="PRINTS" id="PR01506">
    <property type="entry name" value="TATBPROTEIN"/>
</dbReference>
<evidence type="ECO:0000313" key="11">
    <source>
        <dbReference type="EMBL" id="BBE35859.1"/>
    </source>
</evidence>
<keyword evidence="3" id="KW-1003">Cell membrane</keyword>
<dbReference type="AlphaFoldDB" id="A0AAD1D9S6"/>
<keyword evidence="7" id="KW-0811">Translocation</keyword>
<dbReference type="Proteomes" id="UP000276029">
    <property type="component" value="Unassembled WGS sequence"/>
</dbReference>
<sequence>MFDVGAPELLLIGIVALLVVGPKDLPRLLRTVGNWVGKARATARHFRTGVDAMIREAEMEEMQKQWEAQNAAIMKAHPATPEPSAPAVDGPVEDTPPAETAPDTGKPQA</sequence>
<evidence type="ECO:0000256" key="2">
    <source>
        <dbReference type="ARBA" id="ARBA00022448"/>
    </source>
</evidence>
<reference evidence="11 13" key="1">
    <citation type="submission" date="2018-06" db="EMBL/GenBank/DDBJ databases">
        <title>Complete Genome Sequence of the Microcystin-Degrading Bacterium Sphingosinicella microcystinivorans Strain B-9.</title>
        <authorList>
            <person name="Jin H."/>
            <person name="Nishizawa T."/>
            <person name="Guo Y."/>
            <person name="Nishizawa A."/>
            <person name="Park H."/>
            <person name="Kato H."/>
            <person name="Tsuji K."/>
            <person name="Harada K."/>
        </authorList>
    </citation>
    <scope>NUCLEOTIDE SEQUENCE [LARGE SCALE GENOMIC DNA]</scope>
    <source>
        <strain evidence="11 13">B9</strain>
    </source>
</reference>
<evidence type="ECO:0000256" key="6">
    <source>
        <dbReference type="ARBA" id="ARBA00022989"/>
    </source>
</evidence>
<dbReference type="EMBL" id="RBWX01000009">
    <property type="protein sequence ID" value="RKS88048.1"/>
    <property type="molecule type" value="Genomic_DNA"/>
</dbReference>
<evidence type="ECO:0000256" key="1">
    <source>
        <dbReference type="ARBA" id="ARBA00004167"/>
    </source>
</evidence>
<dbReference type="NCBIfam" id="TIGR01410">
    <property type="entry name" value="tatB"/>
    <property type="match status" value="1"/>
</dbReference>
<dbReference type="Pfam" id="PF02416">
    <property type="entry name" value="TatA_B_E"/>
    <property type="match status" value="1"/>
</dbReference>
<dbReference type="GO" id="GO:0008320">
    <property type="term" value="F:protein transmembrane transporter activity"/>
    <property type="evidence" value="ECO:0007669"/>
    <property type="project" value="InterPro"/>
</dbReference>
<dbReference type="Gene3D" id="1.20.5.3310">
    <property type="match status" value="1"/>
</dbReference>
<feature type="region of interest" description="Disordered" evidence="9">
    <location>
        <begin position="75"/>
        <end position="109"/>
    </location>
</feature>
<keyword evidence="2" id="KW-0813">Transport</keyword>
<evidence type="ECO:0000256" key="8">
    <source>
        <dbReference type="ARBA" id="ARBA00023136"/>
    </source>
</evidence>
<evidence type="ECO:0000313" key="13">
    <source>
        <dbReference type="Proteomes" id="UP000275727"/>
    </source>
</evidence>
<dbReference type="GO" id="GO:0043953">
    <property type="term" value="P:protein transport by the Tat complex"/>
    <property type="evidence" value="ECO:0007669"/>
    <property type="project" value="InterPro"/>
</dbReference>
<dbReference type="InterPro" id="IPR003369">
    <property type="entry name" value="TatA/B/E"/>
</dbReference>
<evidence type="ECO:0000256" key="7">
    <source>
        <dbReference type="ARBA" id="ARBA00023010"/>
    </source>
</evidence>
<feature type="transmembrane region" description="Helical" evidence="10">
    <location>
        <begin position="6"/>
        <end position="22"/>
    </location>
</feature>
<evidence type="ECO:0000256" key="4">
    <source>
        <dbReference type="ARBA" id="ARBA00022692"/>
    </source>
</evidence>
<dbReference type="GO" id="GO:0016020">
    <property type="term" value="C:membrane"/>
    <property type="evidence" value="ECO:0007669"/>
    <property type="project" value="UniProtKB-SubCell"/>
</dbReference>
<evidence type="ECO:0000256" key="9">
    <source>
        <dbReference type="SAM" id="MobiDB-lite"/>
    </source>
</evidence>
<keyword evidence="4 10" id="KW-0812">Transmembrane</keyword>
<dbReference type="PANTHER" id="PTHR33162">
    <property type="entry name" value="SEC-INDEPENDENT PROTEIN TRANSLOCASE PROTEIN TATA, CHLOROPLASTIC"/>
    <property type="match status" value="1"/>
</dbReference>
<evidence type="ECO:0000313" key="12">
    <source>
        <dbReference type="EMBL" id="RKS88048.1"/>
    </source>
</evidence>
<evidence type="ECO:0000256" key="10">
    <source>
        <dbReference type="SAM" id="Phobius"/>
    </source>
</evidence>
<keyword evidence="5" id="KW-0653">Protein transport</keyword>